<accession>A0ABW5Q1Q5</accession>
<dbReference type="RefSeq" id="WP_379562262.1">
    <property type="nucleotide sequence ID" value="NZ_CP085256.1"/>
</dbReference>
<protein>
    <submittedName>
        <fullName evidence="5">TetR/AcrR family transcriptional regulator</fullName>
    </submittedName>
</protein>
<dbReference type="Gene3D" id="1.10.357.10">
    <property type="entry name" value="Tetracycline Repressor, domain 2"/>
    <property type="match status" value="1"/>
</dbReference>
<name>A0ABW5Q1Q5_9BACI</name>
<evidence type="ECO:0000259" key="4">
    <source>
        <dbReference type="PROSITE" id="PS50977"/>
    </source>
</evidence>
<feature type="DNA-binding region" description="H-T-H motif" evidence="3">
    <location>
        <begin position="33"/>
        <end position="52"/>
    </location>
</feature>
<sequence length="190" mass="22501">MTEKLDRRKQYTRMVLKNSLITLLKAKPLATITVKELCSHADINRSTFYTHYKDQYDLLNKIEEEIIADMNMYLSEHNFSEKEESIQTTQKLLEYIVSKHDICYTLLIENKDTSFEERVMEVARRFLIDNWMDEFDYDSGDSTYISTFIVSGSIHVIKHWLSRDMDKTPQQIAEIINMICYRGLDEGIMD</sequence>
<evidence type="ECO:0000313" key="5">
    <source>
        <dbReference type="EMBL" id="MFD2629470.1"/>
    </source>
</evidence>
<dbReference type="InterPro" id="IPR009057">
    <property type="entry name" value="Homeodomain-like_sf"/>
</dbReference>
<proteinExistence type="predicted"/>
<dbReference type="InterPro" id="IPR001647">
    <property type="entry name" value="HTH_TetR"/>
</dbReference>
<comment type="caution">
    <text evidence="5">The sequence shown here is derived from an EMBL/GenBank/DDBJ whole genome shotgun (WGS) entry which is preliminary data.</text>
</comment>
<dbReference type="PANTHER" id="PTHR43479">
    <property type="entry name" value="ACREF/ENVCD OPERON REPRESSOR-RELATED"/>
    <property type="match status" value="1"/>
</dbReference>
<dbReference type="Pfam" id="PF14278">
    <property type="entry name" value="TetR_C_8"/>
    <property type="match status" value="1"/>
</dbReference>
<dbReference type="SUPFAM" id="SSF46689">
    <property type="entry name" value="Homeodomain-like"/>
    <property type="match status" value="1"/>
</dbReference>
<dbReference type="InterPro" id="IPR039532">
    <property type="entry name" value="TetR_C_Firmicutes"/>
</dbReference>
<evidence type="ECO:0000313" key="6">
    <source>
        <dbReference type="Proteomes" id="UP001597451"/>
    </source>
</evidence>
<organism evidence="5 6">
    <name type="scientific">Oceanobacillus kapialis</name>
    <dbReference type="NCBI Taxonomy" id="481353"/>
    <lineage>
        <taxon>Bacteria</taxon>
        <taxon>Bacillati</taxon>
        <taxon>Bacillota</taxon>
        <taxon>Bacilli</taxon>
        <taxon>Bacillales</taxon>
        <taxon>Bacillaceae</taxon>
        <taxon>Oceanobacillus</taxon>
    </lineage>
</organism>
<dbReference type="InterPro" id="IPR050624">
    <property type="entry name" value="HTH-type_Tx_Regulator"/>
</dbReference>
<keyword evidence="6" id="KW-1185">Reference proteome</keyword>
<dbReference type="PANTHER" id="PTHR43479:SF7">
    <property type="entry name" value="TETR-FAMILY TRANSCRIPTIONAL REGULATOR"/>
    <property type="match status" value="1"/>
</dbReference>
<keyword evidence="1" id="KW-0678">Repressor</keyword>
<reference evidence="6" key="1">
    <citation type="journal article" date="2019" name="Int. J. Syst. Evol. Microbiol.">
        <title>The Global Catalogue of Microorganisms (GCM) 10K type strain sequencing project: providing services to taxonomists for standard genome sequencing and annotation.</title>
        <authorList>
            <consortium name="The Broad Institute Genomics Platform"/>
            <consortium name="The Broad Institute Genome Sequencing Center for Infectious Disease"/>
            <person name="Wu L."/>
            <person name="Ma J."/>
        </authorList>
    </citation>
    <scope>NUCLEOTIDE SEQUENCE [LARGE SCALE GENOMIC DNA]</scope>
    <source>
        <strain evidence="6">TISTR 1858</strain>
    </source>
</reference>
<dbReference type="EMBL" id="JBHUMX010000036">
    <property type="protein sequence ID" value="MFD2629470.1"/>
    <property type="molecule type" value="Genomic_DNA"/>
</dbReference>
<evidence type="ECO:0000256" key="2">
    <source>
        <dbReference type="ARBA" id="ARBA00023125"/>
    </source>
</evidence>
<evidence type="ECO:0000256" key="1">
    <source>
        <dbReference type="ARBA" id="ARBA00022491"/>
    </source>
</evidence>
<gene>
    <name evidence="5" type="ORF">ACFSUN_11830</name>
</gene>
<feature type="domain" description="HTH tetR-type" evidence="4">
    <location>
        <begin position="10"/>
        <end position="70"/>
    </location>
</feature>
<evidence type="ECO:0000256" key="3">
    <source>
        <dbReference type="PROSITE-ProRule" id="PRU00335"/>
    </source>
</evidence>
<dbReference type="Proteomes" id="UP001597451">
    <property type="component" value="Unassembled WGS sequence"/>
</dbReference>
<dbReference type="PROSITE" id="PS50977">
    <property type="entry name" value="HTH_TETR_2"/>
    <property type="match status" value="1"/>
</dbReference>
<keyword evidence="2 3" id="KW-0238">DNA-binding</keyword>